<feature type="domain" description="Plastocyanin-like" evidence="4">
    <location>
        <begin position="380"/>
        <end position="488"/>
    </location>
</feature>
<comment type="similarity">
    <text evidence="1">Belongs to the multicopper oxidase family.</text>
</comment>
<dbReference type="Pfam" id="PF07731">
    <property type="entry name" value="Cu-oxidase_2"/>
    <property type="match status" value="1"/>
</dbReference>
<reference evidence="6" key="1">
    <citation type="submission" date="2022-10" db="EMBL/GenBank/DDBJ databases">
        <title>The WGS of Solirubrobacter phytolaccae KCTC 29190.</title>
        <authorList>
            <person name="Jiang Z."/>
        </authorList>
    </citation>
    <scope>NUCLEOTIDE SEQUENCE</scope>
    <source>
        <strain evidence="6">KCTC 29190</strain>
    </source>
</reference>
<name>A0A9X3N6P2_9ACTN</name>
<dbReference type="Pfam" id="PF07732">
    <property type="entry name" value="Cu-oxidase_3"/>
    <property type="match status" value="1"/>
</dbReference>
<dbReference type="RefSeq" id="WP_270024914.1">
    <property type="nucleotide sequence ID" value="NZ_JAPDDP010000014.1"/>
</dbReference>
<dbReference type="Gene3D" id="2.60.40.420">
    <property type="entry name" value="Cupredoxins - blue copper proteins"/>
    <property type="match status" value="3"/>
</dbReference>
<proteinExistence type="inferred from homology"/>
<dbReference type="InterPro" id="IPR011706">
    <property type="entry name" value="Cu-oxidase_C"/>
</dbReference>
<keyword evidence="7" id="KW-1185">Reference proteome</keyword>
<dbReference type="SUPFAM" id="SSF49503">
    <property type="entry name" value="Cupredoxins"/>
    <property type="match status" value="3"/>
</dbReference>
<dbReference type="InterPro" id="IPR011707">
    <property type="entry name" value="Cu-oxidase-like_N"/>
</dbReference>
<dbReference type="AlphaFoldDB" id="A0A9X3N6P2"/>
<keyword evidence="2" id="KW-0479">Metal-binding</keyword>
<protein>
    <submittedName>
        <fullName evidence="6">Multicopper oxidase domain-containing protein</fullName>
    </submittedName>
</protein>
<evidence type="ECO:0000256" key="2">
    <source>
        <dbReference type="ARBA" id="ARBA00022723"/>
    </source>
</evidence>
<evidence type="ECO:0000256" key="3">
    <source>
        <dbReference type="ARBA" id="ARBA00023002"/>
    </source>
</evidence>
<accession>A0A9X3N6P2</accession>
<dbReference type="InterPro" id="IPR002355">
    <property type="entry name" value="Cu_oxidase_Cu_BS"/>
</dbReference>
<dbReference type="EMBL" id="JAPDDP010000014">
    <property type="protein sequence ID" value="MDA0180599.1"/>
    <property type="molecule type" value="Genomic_DNA"/>
</dbReference>
<evidence type="ECO:0000313" key="7">
    <source>
        <dbReference type="Proteomes" id="UP001147653"/>
    </source>
</evidence>
<sequence>MSVRPPADAGSSRRDFMRNGFGSIALLCTVAAPDALRPRKATVTSAAIRSQAKSPFAPFQRDLPRIPELVPVSSTRTRDTYALTVREGLAEVLPGFQTPIYGYDGVYPGPIIRARKGREVVVRQTNALPFETNVHLHGGYVPAEHDGHPMDIIPAGGSFDYHYPNDQDAATLWYHDHAHGRTSKTLYYGLVSMYLLEDELEAELGLPQGEFDVPIVIADHAFNKDGSFRYAENVDIGFRGDTILVNGAVSPRMAVQRRRYRLRFLNASNARSYALRLGKGRPLLQIAGDGGLLTRPVPRARVPLHPAERTDFVIDFSQYGPGEEITLYNEDGEGGTVPIMRFDITGGRVSEEFRVPTRLRDAEPLPAPNARRTWNLALGTAAWQINGLSFDPNRIDVRPRRGSTEVWTFVNNSNRVHPMHLHGFLFRMMDRSSGPVELADKLGWKDTVGVLPNETVTVLAWFAPYAGKYVFHCHALEHADKAMMLQMEIV</sequence>
<evidence type="ECO:0000313" key="6">
    <source>
        <dbReference type="EMBL" id="MDA0180599.1"/>
    </source>
</evidence>
<keyword evidence="3" id="KW-0560">Oxidoreductase</keyword>
<dbReference type="Proteomes" id="UP001147653">
    <property type="component" value="Unassembled WGS sequence"/>
</dbReference>
<dbReference type="GO" id="GO:0016491">
    <property type="term" value="F:oxidoreductase activity"/>
    <property type="evidence" value="ECO:0007669"/>
    <property type="project" value="UniProtKB-KW"/>
</dbReference>
<dbReference type="GO" id="GO:0005507">
    <property type="term" value="F:copper ion binding"/>
    <property type="evidence" value="ECO:0007669"/>
    <property type="project" value="InterPro"/>
</dbReference>
<dbReference type="PANTHER" id="PTHR48267">
    <property type="entry name" value="CUPREDOXIN SUPERFAMILY PROTEIN"/>
    <property type="match status" value="1"/>
</dbReference>
<evidence type="ECO:0000256" key="1">
    <source>
        <dbReference type="ARBA" id="ARBA00010609"/>
    </source>
</evidence>
<comment type="caution">
    <text evidence="6">The sequence shown here is derived from an EMBL/GenBank/DDBJ whole genome shotgun (WGS) entry which is preliminary data.</text>
</comment>
<dbReference type="PROSITE" id="PS00080">
    <property type="entry name" value="MULTICOPPER_OXIDASE2"/>
    <property type="match status" value="1"/>
</dbReference>
<feature type="domain" description="Plastocyanin-like" evidence="5">
    <location>
        <begin position="89"/>
        <end position="187"/>
    </location>
</feature>
<evidence type="ECO:0000259" key="5">
    <source>
        <dbReference type="Pfam" id="PF07732"/>
    </source>
</evidence>
<dbReference type="PANTHER" id="PTHR48267:SF1">
    <property type="entry name" value="BILIRUBIN OXIDASE"/>
    <property type="match status" value="1"/>
</dbReference>
<dbReference type="InterPro" id="IPR045087">
    <property type="entry name" value="Cu-oxidase_fam"/>
</dbReference>
<organism evidence="6 7">
    <name type="scientific">Solirubrobacter phytolaccae</name>
    <dbReference type="NCBI Taxonomy" id="1404360"/>
    <lineage>
        <taxon>Bacteria</taxon>
        <taxon>Bacillati</taxon>
        <taxon>Actinomycetota</taxon>
        <taxon>Thermoleophilia</taxon>
        <taxon>Solirubrobacterales</taxon>
        <taxon>Solirubrobacteraceae</taxon>
        <taxon>Solirubrobacter</taxon>
    </lineage>
</organism>
<dbReference type="InterPro" id="IPR008972">
    <property type="entry name" value="Cupredoxin"/>
</dbReference>
<gene>
    <name evidence="6" type="ORF">OJ997_09870</name>
</gene>
<evidence type="ECO:0000259" key="4">
    <source>
        <dbReference type="Pfam" id="PF07731"/>
    </source>
</evidence>